<keyword evidence="4" id="KW-1185">Reference proteome</keyword>
<dbReference type="InterPro" id="IPR052216">
    <property type="entry name" value="CRISPR_Csm3_endoribonuclease"/>
</dbReference>
<dbReference type="PANTHER" id="PTHR35579">
    <property type="entry name" value="CRISPR SYSTEM CMS ENDORIBONUCLEASE CSM3"/>
    <property type="match status" value="1"/>
</dbReference>
<evidence type="ECO:0000256" key="1">
    <source>
        <dbReference type="ARBA" id="ARBA00023118"/>
    </source>
</evidence>
<dbReference type="Pfam" id="PF03787">
    <property type="entry name" value="RAMPs"/>
    <property type="match status" value="1"/>
</dbReference>
<name>A0A9P1KHD2_9CYAN</name>
<dbReference type="Proteomes" id="UP000032946">
    <property type="component" value="Chromosome"/>
</dbReference>
<evidence type="ECO:0000313" key="3">
    <source>
        <dbReference type="EMBL" id="CDM96286.1"/>
    </source>
</evidence>
<reference evidence="3 4" key="1">
    <citation type="submission" date="2014-02" db="EMBL/GenBank/DDBJ databases">
        <authorList>
            <person name="Genoscope - CEA"/>
        </authorList>
    </citation>
    <scope>NUCLEOTIDE SEQUENCE [LARGE SCALE GENOMIC DNA]</scope>
    <source>
        <strain evidence="3 4">PCC 8005</strain>
    </source>
</reference>
<gene>
    <name evidence="3" type="ORF">ARTHRO_40693</name>
</gene>
<protein>
    <submittedName>
        <fullName evidence="3">CRISPR-associated Csm3 family protein</fullName>
    </submittedName>
</protein>
<dbReference type="AlphaFoldDB" id="A0A9P1KHD2"/>
<evidence type="ECO:0000259" key="2">
    <source>
        <dbReference type="Pfam" id="PF03787"/>
    </source>
</evidence>
<dbReference type="InterPro" id="IPR005537">
    <property type="entry name" value="RAMP_III_fam"/>
</dbReference>
<proteinExistence type="predicted"/>
<sequence length="239" mass="25925">MINLQSINPAIASLPITATIDTALCVGAGGSSGSLADKPIVRTADGKLLIPASQFKGRLRHECEKLARSLGWNVCDSPKAETMCPQRNGFSDEEEAGFQHQYQADDNGDYHCIICQIFGNPSLPASVDFDDLVCNVTADNLPEVIRPGVTINRSRRMAEDQKLYFLETSPANLKLEFTGQINIYPNVTPQAQLLILAALHHITALGGSKSAGLGWLTWQIQPSNISPTEWKKLIPRGAA</sequence>
<dbReference type="GO" id="GO:0051607">
    <property type="term" value="P:defense response to virus"/>
    <property type="evidence" value="ECO:0007669"/>
    <property type="project" value="UniProtKB-KW"/>
</dbReference>
<dbReference type="RefSeq" id="WP_008051064.1">
    <property type="nucleotide sequence ID" value="NZ_FO818640.1"/>
</dbReference>
<dbReference type="PANTHER" id="PTHR35579:SF3">
    <property type="entry name" value="CRISPR SYSTEM CMS ENDORIBONUCLEASE CSM3"/>
    <property type="match status" value="1"/>
</dbReference>
<organism evidence="3 4">
    <name type="scientific">Limnospira indica PCC 8005</name>
    <dbReference type="NCBI Taxonomy" id="376219"/>
    <lineage>
        <taxon>Bacteria</taxon>
        <taxon>Bacillati</taxon>
        <taxon>Cyanobacteriota</taxon>
        <taxon>Cyanophyceae</taxon>
        <taxon>Oscillatoriophycideae</taxon>
        <taxon>Oscillatoriales</taxon>
        <taxon>Sirenicapillariaceae</taxon>
        <taxon>Limnospira</taxon>
    </lineage>
</organism>
<accession>A0A9P1KHD2</accession>
<feature type="domain" description="CRISPR type III-associated protein" evidence="2">
    <location>
        <begin position="19"/>
        <end position="216"/>
    </location>
</feature>
<dbReference type="EMBL" id="FO818640">
    <property type="protein sequence ID" value="CDM96286.1"/>
    <property type="molecule type" value="Genomic_DNA"/>
</dbReference>
<keyword evidence="1" id="KW-0051">Antiviral defense</keyword>
<evidence type="ECO:0000313" key="4">
    <source>
        <dbReference type="Proteomes" id="UP000032946"/>
    </source>
</evidence>